<feature type="coiled-coil region" evidence="1">
    <location>
        <begin position="502"/>
        <end position="529"/>
    </location>
</feature>
<feature type="region of interest" description="Disordered" evidence="2">
    <location>
        <begin position="1"/>
        <end position="21"/>
    </location>
</feature>
<evidence type="ECO:0000256" key="2">
    <source>
        <dbReference type="SAM" id="MobiDB-lite"/>
    </source>
</evidence>
<dbReference type="OrthoDB" id="200110at2759"/>
<dbReference type="EMBL" id="CAADRA010006748">
    <property type="protein sequence ID" value="VFT96658.1"/>
    <property type="molecule type" value="Genomic_DNA"/>
</dbReference>
<feature type="compositionally biased region" description="Basic residues" evidence="2">
    <location>
        <begin position="588"/>
        <end position="600"/>
    </location>
</feature>
<feature type="region of interest" description="Disordered" evidence="2">
    <location>
        <begin position="622"/>
        <end position="643"/>
    </location>
</feature>
<keyword evidence="5" id="KW-1185">Reference proteome</keyword>
<name>A0A485LDR4_9STRA</name>
<feature type="region of interest" description="Disordered" evidence="2">
    <location>
        <begin position="559"/>
        <end position="604"/>
    </location>
</feature>
<reference evidence="4 5" key="1">
    <citation type="submission" date="2019-03" db="EMBL/GenBank/DDBJ databases">
        <authorList>
            <person name="Gaulin E."/>
            <person name="Dumas B."/>
        </authorList>
    </citation>
    <scope>NUCLEOTIDE SEQUENCE [LARGE SCALE GENOMIC DNA]</scope>
    <source>
        <strain evidence="4">CBS 568.67</strain>
    </source>
</reference>
<gene>
    <name evidence="4" type="primary">Aste57867_19961</name>
    <name evidence="3" type="ORF">As57867_019895</name>
    <name evidence="4" type="ORF">ASTE57867_19961</name>
</gene>
<dbReference type="Proteomes" id="UP000332933">
    <property type="component" value="Unassembled WGS sequence"/>
</dbReference>
<accession>A0A485LDR4</accession>
<feature type="compositionally biased region" description="Polar residues" evidence="2">
    <location>
        <begin position="103"/>
        <end position="119"/>
    </location>
</feature>
<reference evidence="3" key="2">
    <citation type="submission" date="2019-06" db="EMBL/GenBank/DDBJ databases">
        <title>Genomics analysis of Aphanomyces spp. identifies a new class of oomycete effector associated with host adaptation.</title>
        <authorList>
            <person name="Gaulin E."/>
        </authorList>
    </citation>
    <scope>NUCLEOTIDE SEQUENCE</scope>
    <source>
        <strain evidence="3">CBS 578.67</strain>
    </source>
</reference>
<keyword evidence="1" id="KW-0175">Coiled coil</keyword>
<evidence type="ECO:0000313" key="5">
    <source>
        <dbReference type="Proteomes" id="UP000332933"/>
    </source>
</evidence>
<feature type="compositionally biased region" description="Polar residues" evidence="2">
    <location>
        <begin position="559"/>
        <end position="574"/>
    </location>
</feature>
<dbReference type="AlphaFoldDB" id="A0A485LDR4"/>
<dbReference type="EMBL" id="VJMH01006725">
    <property type="protein sequence ID" value="KAF0688445.1"/>
    <property type="molecule type" value="Genomic_DNA"/>
</dbReference>
<sequence length="736" mass="85924">MTGAVASQAPPEENVVSIDDFDGTLPLSSPRSLEACYELGITPDELLPRTLASFARPKEEASFTLKRAEQFEQRRQQLLVHVQVTRQRLVQSPRSHHPVTARLASSPTNKSKSISPVSRSQHHKSTSAAFVIEDSTVIENERKRLEKIQQRQMAEMQQMVNWEIKQAEMEAKQAEQVAMRKRQEETLEREKVRRMREAEEARRQRELEKVQRELDEVAAARALAARDYAEAKKRKEMEERAKVAWKQEMIQRERDRAKKADEYKQMTTSILNELEAQAAKRMDDMARRDQARKEKLERRRQEQRAEMLEKTIKNKERMASVMGDKERLAQQQRDAYAQRQAESETRRMRLEAEMAVKREEQARLDAERREVEEAIREHQKILEAERRDRLVEAEREAEYRLEVRNQEKEARRQQKILDEAEKNQERIRVAQRMRDTEEQRQSQILTTSQAKGQRAQMMQMRRQGEVRAKWEDAKLRAEAIHDALMRKSRRDDYHKSVLMSKLESDQARAEAIKKQKEAILQQRKLVKQQADIQRADILNSFYKMKVTKKFNLQAVESVLGSTSNRPKSATTSPTKPKIATRPKTAPKTARRPKTPVKKKPPVASAVCRQRYISRHISRYPATAAAPPPTIEFTKEAPSTKASPVTLTVEEQLEMFRRRQNQELLRVLEEEQAAEEQREVILRGARDGGERKRLEKIFGMERSHASERIMRLTEEHEIMFTQRMVELKGPPAGTPCT</sequence>
<feature type="region of interest" description="Disordered" evidence="2">
    <location>
        <begin position="89"/>
        <end position="126"/>
    </location>
</feature>
<dbReference type="PANTHER" id="PTHR38019">
    <property type="entry name" value="KDA ANTIGEN P200, PUTATIVE-RELATED"/>
    <property type="match status" value="1"/>
</dbReference>
<feature type="region of interest" description="Disordered" evidence="2">
    <location>
        <begin position="279"/>
        <end position="348"/>
    </location>
</feature>
<protein>
    <submittedName>
        <fullName evidence="4">Aste57867_19961 protein</fullName>
    </submittedName>
</protein>
<feature type="compositionally biased region" description="Basic and acidic residues" evidence="2">
    <location>
        <begin position="279"/>
        <end position="328"/>
    </location>
</feature>
<organism evidence="4 5">
    <name type="scientific">Aphanomyces stellatus</name>
    <dbReference type="NCBI Taxonomy" id="120398"/>
    <lineage>
        <taxon>Eukaryota</taxon>
        <taxon>Sar</taxon>
        <taxon>Stramenopiles</taxon>
        <taxon>Oomycota</taxon>
        <taxon>Saprolegniomycetes</taxon>
        <taxon>Saprolegniales</taxon>
        <taxon>Verrucalvaceae</taxon>
        <taxon>Aphanomyces</taxon>
    </lineage>
</organism>
<evidence type="ECO:0000313" key="3">
    <source>
        <dbReference type="EMBL" id="KAF0688445.1"/>
    </source>
</evidence>
<feature type="region of interest" description="Disordered" evidence="2">
    <location>
        <begin position="433"/>
        <end position="453"/>
    </location>
</feature>
<dbReference type="PANTHER" id="PTHR38019:SF1">
    <property type="entry name" value="N-ACETYLTRANSFERASE DOMAIN-CONTAINING PROTEIN"/>
    <property type="match status" value="1"/>
</dbReference>
<proteinExistence type="predicted"/>
<feature type="coiled-coil region" evidence="1">
    <location>
        <begin position="138"/>
        <end position="248"/>
    </location>
</feature>
<feature type="compositionally biased region" description="Low complexity" evidence="2">
    <location>
        <begin position="329"/>
        <end position="340"/>
    </location>
</feature>
<evidence type="ECO:0000313" key="4">
    <source>
        <dbReference type="EMBL" id="VFT96658.1"/>
    </source>
</evidence>
<evidence type="ECO:0000256" key="1">
    <source>
        <dbReference type="SAM" id="Coils"/>
    </source>
</evidence>